<feature type="compositionally biased region" description="Basic and acidic residues" evidence="1">
    <location>
        <begin position="91"/>
        <end position="100"/>
    </location>
</feature>
<evidence type="ECO:0000313" key="2">
    <source>
        <dbReference type="EMBL" id="CAA9275604.1"/>
    </source>
</evidence>
<gene>
    <name evidence="2" type="ORF">AVDCRST_MAG83-3536</name>
</gene>
<feature type="region of interest" description="Disordered" evidence="1">
    <location>
        <begin position="1"/>
        <end position="114"/>
    </location>
</feature>
<dbReference type="RefSeq" id="WP_294570357.1">
    <property type="nucleotide sequence ID" value="NZ_CADCTE010000193.1"/>
</dbReference>
<proteinExistence type="predicted"/>
<dbReference type="EMBL" id="CADCTE010000193">
    <property type="protein sequence ID" value="CAA9275604.1"/>
    <property type="molecule type" value="Genomic_DNA"/>
</dbReference>
<accession>A0A6J4JDW9</accession>
<organism evidence="2">
    <name type="scientific">uncultured Arthrobacter sp</name>
    <dbReference type="NCBI Taxonomy" id="114050"/>
    <lineage>
        <taxon>Bacteria</taxon>
        <taxon>Bacillati</taxon>
        <taxon>Actinomycetota</taxon>
        <taxon>Actinomycetes</taxon>
        <taxon>Micrococcales</taxon>
        <taxon>Micrococcaceae</taxon>
        <taxon>Arthrobacter</taxon>
        <taxon>environmental samples</taxon>
    </lineage>
</organism>
<dbReference type="AlphaFoldDB" id="A0A6J4JDW9"/>
<sequence>MTDSASEGRIVNPAGEDESGSDPSRRGDVGDQGNDLRFAEEQQLINQQSERHGAAAGGTSKETEGSYTSAEPADTGGGYTGAQQPEQEGEYPEKDRDRLNSPDVDGEYTDRDQG</sequence>
<protein>
    <submittedName>
        <fullName evidence="2">Uncharacterized protein</fullName>
    </submittedName>
</protein>
<reference evidence="2" key="1">
    <citation type="submission" date="2020-02" db="EMBL/GenBank/DDBJ databases">
        <authorList>
            <person name="Meier V. D."/>
        </authorList>
    </citation>
    <scope>NUCLEOTIDE SEQUENCE</scope>
    <source>
        <strain evidence="2">AVDCRST_MAG83</strain>
    </source>
</reference>
<name>A0A6J4JDW9_9MICC</name>
<evidence type="ECO:0000256" key="1">
    <source>
        <dbReference type="SAM" id="MobiDB-lite"/>
    </source>
</evidence>